<dbReference type="PANTHER" id="PTHR23131">
    <property type="entry name" value="ENDORIBONUCLEASE LACTB2"/>
    <property type="match status" value="1"/>
</dbReference>
<dbReference type="RefSeq" id="WP_055192475.1">
    <property type="nucleotide sequence ID" value="NZ_FPBS01000009.1"/>
</dbReference>
<dbReference type="SUPFAM" id="SSF56281">
    <property type="entry name" value="Metallo-hydrolase/oxidoreductase"/>
    <property type="match status" value="1"/>
</dbReference>
<dbReference type="Pfam" id="PF00753">
    <property type="entry name" value="Lactamase_B"/>
    <property type="match status" value="1"/>
</dbReference>
<dbReference type="InterPro" id="IPR036388">
    <property type="entry name" value="WH-like_DNA-bd_sf"/>
</dbReference>
<evidence type="ECO:0000259" key="1">
    <source>
        <dbReference type="SMART" id="SM00849"/>
    </source>
</evidence>
<accession>A0A0P7IV51</accession>
<name>A0A0P7IV51_9RHOB</name>
<dbReference type="SMART" id="SM00849">
    <property type="entry name" value="Lactamase_B"/>
    <property type="match status" value="1"/>
</dbReference>
<keyword evidence="2" id="KW-0378">Hydrolase</keyword>
<dbReference type="STRING" id="154981.AKJ29_08500"/>
<proteinExistence type="predicted"/>
<dbReference type="AlphaFoldDB" id="A0A0P7IV51"/>
<dbReference type="PANTHER" id="PTHR23131:SF0">
    <property type="entry name" value="ENDORIBONUCLEASE LACTB2"/>
    <property type="match status" value="1"/>
</dbReference>
<dbReference type="InterPro" id="IPR001279">
    <property type="entry name" value="Metallo-B-lactamas"/>
</dbReference>
<dbReference type="Gene3D" id="3.60.15.10">
    <property type="entry name" value="Ribonuclease Z/Hydroxyacylglutathione hydrolase-like"/>
    <property type="match status" value="1"/>
</dbReference>
<dbReference type="InterPro" id="IPR050662">
    <property type="entry name" value="Sec-metab_biosynth-thioest"/>
</dbReference>
<dbReference type="Pfam" id="PF17778">
    <property type="entry name" value="WHD_BLACT"/>
    <property type="match status" value="1"/>
</dbReference>
<dbReference type="Proteomes" id="UP000050471">
    <property type="component" value="Unassembled WGS sequence"/>
</dbReference>
<feature type="domain" description="Metallo-beta-lactamase" evidence="1">
    <location>
        <begin position="37"/>
        <end position="221"/>
    </location>
</feature>
<gene>
    <name evidence="2" type="ORF">AKJ29_08500</name>
</gene>
<protein>
    <submittedName>
        <fullName evidence="2">MBL fold metallo-hydrolase</fullName>
    </submittedName>
</protein>
<dbReference type="EMBL" id="LKBA01000019">
    <property type="protein sequence ID" value="KPN62604.1"/>
    <property type="molecule type" value="Genomic_DNA"/>
</dbReference>
<keyword evidence="3" id="KW-1185">Reference proteome</keyword>
<evidence type="ECO:0000313" key="3">
    <source>
        <dbReference type="Proteomes" id="UP000050471"/>
    </source>
</evidence>
<sequence>MTDQTQVDAPQAGAMMTLEPGIRRILAPNPSPMTYWGTNTYVIGTGDVAVLDPGPENRTHLMAILEALEPGERVTHILVTHAHLDHSPLARPLADLTGAQIYAFGEAQAGRSEVMKDLVARGLHSGGEGVDAGFTPDICLAHGDQLTVGGLPLETLWTPGHFANHISFATTGNTGGAVFTGDHVMGWASSLVSPPDGDLTAFMASCEMLRTRKDRVYYPGHGAPVEDPAERINWLIRHRKSREADILNALDPARPRTISDLTRAIYTDTPPALLPAAERNVFAHLIDLTTRDLVGHEGALSADTIFFRRI</sequence>
<organism evidence="2 3">
    <name type="scientific">Aliiroseovarius crassostreae</name>
    <dbReference type="NCBI Taxonomy" id="154981"/>
    <lineage>
        <taxon>Bacteria</taxon>
        <taxon>Pseudomonadati</taxon>
        <taxon>Pseudomonadota</taxon>
        <taxon>Alphaproteobacteria</taxon>
        <taxon>Rhodobacterales</taxon>
        <taxon>Paracoccaceae</taxon>
        <taxon>Aliiroseovarius</taxon>
    </lineage>
</organism>
<comment type="caution">
    <text evidence="2">The sequence shown here is derived from an EMBL/GenBank/DDBJ whole genome shotgun (WGS) entry which is preliminary data.</text>
</comment>
<dbReference type="CDD" id="cd16278">
    <property type="entry name" value="metallo-hydrolase-like_MBL-fold"/>
    <property type="match status" value="1"/>
</dbReference>
<dbReference type="Gene3D" id="1.10.10.10">
    <property type="entry name" value="Winged helix-like DNA-binding domain superfamily/Winged helix DNA-binding domain"/>
    <property type="match status" value="1"/>
</dbReference>
<evidence type="ECO:0000313" key="2">
    <source>
        <dbReference type="EMBL" id="KPN62604.1"/>
    </source>
</evidence>
<dbReference type="InterPro" id="IPR041516">
    <property type="entry name" value="LACTB2_WH"/>
</dbReference>
<dbReference type="GO" id="GO:0016787">
    <property type="term" value="F:hydrolase activity"/>
    <property type="evidence" value="ECO:0007669"/>
    <property type="project" value="UniProtKB-KW"/>
</dbReference>
<dbReference type="InterPro" id="IPR036866">
    <property type="entry name" value="RibonucZ/Hydroxyglut_hydro"/>
</dbReference>
<reference evidence="2 3" key="1">
    <citation type="submission" date="2015-09" db="EMBL/GenBank/DDBJ databases">
        <title>Draft genome sequence of Aliiroseovarius crassostreae CV919-312TSm, the causative agent of Roseovarius Oyster Disease (formerly Juvenile Oyster Disease).</title>
        <authorList>
            <person name="Kessner L."/>
            <person name="Spinard E."/>
            <person name="Nelson D."/>
        </authorList>
    </citation>
    <scope>NUCLEOTIDE SEQUENCE [LARGE SCALE GENOMIC DNA]</scope>
    <source>
        <strain evidence="2 3">CV919-312</strain>
    </source>
</reference>